<dbReference type="EMBL" id="AKHW03006780">
    <property type="protein sequence ID" value="KYO18820.1"/>
    <property type="molecule type" value="Genomic_DNA"/>
</dbReference>
<dbReference type="AlphaFoldDB" id="A0A151M2Y7"/>
<dbReference type="Proteomes" id="UP000050525">
    <property type="component" value="Unassembled WGS sequence"/>
</dbReference>
<dbReference type="InterPro" id="IPR022750">
    <property type="entry name" value="IRF-2BP1_2-like_Znf"/>
</dbReference>
<feature type="region of interest" description="Disordered" evidence="3">
    <location>
        <begin position="132"/>
        <end position="154"/>
    </location>
</feature>
<dbReference type="GO" id="GO:0005634">
    <property type="term" value="C:nucleus"/>
    <property type="evidence" value="ECO:0007669"/>
    <property type="project" value="UniProtKB-SubCell"/>
</dbReference>
<dbReference type="GO" id="GO:0003714">
    <property type="term" value="F:transcription corepressor activity"/>
    <property type="evidence" value="ECO:0007669"/>
    <property type="project" value="TreeGrafter"/>
</dbReference>
<organism evidence="6 7">
    <name type="scientific">Alligator mississippiensis</name>
    <name type="common">American alligator</name>
    <dbReference type="NCBI Taxonomy" id="8496"/>
    <lineage>
        <taxon>Eukaryota</taxon>
        <taxon>Metazoa</taxon>
        <taxon>Chordata</taxon>
        <taxon>Craniata</taxon>
        <taxon>Vertebrata</taxon>
        <taxon>Euteleostomi</taxon>
        <taxon>Archelosauria</taxon>
        <taxon>Archosauria</taxon>
        <taxon>Crocodylia</taxon>
        <taxon>Alligatoridae</taxon>
        <taxon>Alligatorinae</taxon>
        <taxon>Alligator</taxon>
    </lineage>
</organism>
<keyword evidence="7" id="KW-1185">Reference proteome</keyword>
<keyword evidence="2" id="KW-0539">Nucleus</keyword>
<sequence length="166" mass="17869">MIWDFTEPVCRGCVNYEGADRVELVIDTARQLKRAHGCFPDGRHDGKDKAPPLQPRGSGEPLAAGADLGAEGKGRGPPPPGAEQEWLGKPKTVRDTLLALHQHGHAAAPFDGKFKKEPGLGGRLLPYDANGAGAKAGARAARKRKPSPEPEDKRLSRCCMGFWMKI</sequence>
<evidence type="ECO:0000313" key="7">
    <source>
        <dbReference type="Proteomes" id="UP000050525"/>
    </source>
</evidence>
<name>A0A151M2Y7_ALLMI</name>
<reference evidence="6 7" key="1">
    <citation type="journal article" date="2012" name="Genome Biol.">
        <title>Sequencing three crocodilian genomes to illuminate the evolution of archosaurs and amniotes.</title>
        <authorList>
            <person name="St John J.A."/>
            <person name="Braun E.L."/>
            <person name="Isberg S.R."/>
            <person name="Miles L.G."/>
            <person name="Chong A.Y."/>
            <person name="Gongora J."/>
            <person name="Dalzell P."/>
            <person name="Moran C."/>
            <person name="Bed'hom B."/>
            <person name="Abzhanov A."/>
            <person name="Burgess S.C."/>
            <person name="Cooksey A.M."/>
            <person name="Castoe T.A."/>
            <person name="Crawford N.G."/>
            <person name="Densmore L.D."/>
            <person name="Drew J.C."/>
            <person name="Edwards S.V."/>
            <person name="Faircloth B.C."/>
            <person name="Fujita M.K."/>
            <person name="Greenwold M.J."/>
            <person name="Hoffmann F.G."/>
            <person name="Howard J.M."/>
            <person name="Iguchi T."/>
            <person name="Janes D.E."/>
            <person name="Khan S.Y."/>
            <person name="Kohno S."/>
            <person name="de Koning A.J."/>
            <person name="Lance S.L."/>
            <person name="McCarthy F.M."/>
            <person name="McCormack J.E."/>
            <person name="Merchant M.E."/>
            <person name="Peterson D.G."/>
            <person name="Pollock D.D."/>
            <person name="Pourmand N."/>
            <person name="Raney B.J."/>
            <person name="Roessler K.A."/>
            <person name="Sanford J.R."/>
            <person name="Sawyer R.H."/>
            <person name="Schmidt C.J."/>
            <person name="Triplett E.W."/>
            <person name="Tuberville T.D."/>
            <person name="Venegas-Anaya M."/>
            <person name="Howard J.T."/>
            <person name="Jarvis E.D."/>
            <person name="Guillette L.J.Jr."/>
            <person name="Glenn T.C."/>
            <person name="Green R.E."/>
            <person name="Ray D.A."/>
        </authorList>
    </citation>
    <scope>NUCLEOTIDE SEQUENCE [LARGE SCALE GENOMIC DNA]</scope>
    <source>
        <strain evidence="6">KSC_2009_1</strain>
    </source>
</reference>
<evidence type="ECO:0000259" key="5">
    <source>
        <dbReference type="Pfam" id="PF25457"/>
    </source>
</evidence>
<comment type="caution">
    <text evidence="6">The sequence shown here is derived from an EMBL/GenBank/DDBJ whole genome shotgun (WGS) entry which is preliminary data.</text>
</comment>
<dbReference type="STRING" id="8496.A0A151M2Y7"/>
<evidence type="ECO:0000256" key="1">
    <source>
        <dbReference type="ARBA" id="ARBA00004123"/>
    </source>
</evidence>
<dbReference type="Pfam" id="PF11261">
    <property type="entry name" value="IRF-2BP1_2"/>
    <property type="match status" value="1"/>
</dbReference>
<feature type="domain" description="IRF-2BP1/2-like middle" evidence="5">
    <location>
        <begin position="84"/>
        <end position="130"/>
    </location>
</feature>
<dbReference type="PANTHER" id="PTHR10816:SF19">
    <property type="entry name" value="PROTEIN INTERACTING WITH TTK69 AND SIN3A, ISOFORM D"/>
    <property type="match status" value="1"/>
</dbReference>
<comment type="subcellular location">
    <subcellularLocation>
        <location evidence="1">Nucleus</location>
    </subcellularLocation>
</comment>
<feature type="compositionally biased region" description="Basic and acidic residues" evidence="3">
    <location>
        <begin position="41"/>
        <end position="50"/>
    </location>
</feature>
<evidence type="ECO:0000256" key="3">
    <source>
        <dbReference type="SAM" id="MobiDB-lite"/>
    </source>
</evidence>
<evidence type="ECO:0000259" key="4">
    <source>
        <dbReference type="Pfam" id="PF11261"/>
    </source>
</evidence>
<dbReference type="eggNOG" id="KOG3579">
    <property type="taxonomic scope" value="Eukaryota"/>
</dbReference>
<dbReference type="Pfam" id="PF25457">
    <property type="entry name" value="IRF-2BP1_2_M"/>
    <property type="match status" value="1"/>
</dbReference>
<feature type="region of interest" description="Disordered" evidence="3">
    <location>
        <begin position="37"/>
        <end position="93"/>
    </location>
</feature>
<dbReference type="GO" id="GO:0006357">
    <property type="term" value="P:regulation of transcription by RNA polymerase II"/>
    <property type="evidence" value="ECO:0007669"/>
    <property type="project" value="TreeGrafter"/>
</dbReference>
<dbReference type="PANTHER" id="PTHR10816">
    <property type="entry name" value="MYELIN TRANSCRIPTION FACTOR 1-RELATED"/>
    <property type="match status" value="1"/>
</dbReference>
<feature type="domain" description="Interferon regulatory factor 2-binding protein 1/2-like zinc finger" evidence="4">
    <location>
        <begin position="1"/>
        <end position="36"/>
    </location>
</feature>
<evidence type="ECO:0000313" key="6">
    <source>
        <dbReference type="EMBL" id="KYO18820.1"/>
    </source>
</evidence>
<evidence type="ECO:0000256" key="2">
    <source>
        <dbReference type="ARBA" id="ARBA00023242"/>
    </source>
</evidence>
<accession>A0A151M2Y7</accession>
<gene>
    <name evidence="6" type="ORF">Y1Q_0009236</name>
</gene>
<dbReference type="InterPro" id="IPR058682">
    <property type="entry name" value="IRF-2BP1/2-like_M"/>
</dbReference>
<protein>
    <submittedName>
        <fullName evidence="6">Uncharacterized protein</fullName>
    </submittedName>
</protein>
<proteinExistence type="predicted"/>